<evidence type="ECO:0000313" key="1">
    <source>
        <dbReference type="EMBL" id="JAH30099.1"/>
    </source>
</evidence>
<organism evidence="1">
    <name type="scientific">Anguilla anguilla</name>
    <name type="common">European freshwater eel</name>
    <name type="synonym">Muraena anguilla</name>
    <dbReference type="NCBI Taxonomy" id="7936"/>
    <lineage>
        <taxon>Eukaryota</taxon>
        <taxon>Metazoa</taxon>
        <taxon>Chordata</taxon>
        <taxon>Craniata</taxon>
        <taxon>Vertebrata</taxon>
        <taxon>Euteleostomi</taxon>
        <taxon>Actinopterygii</taxon>
        <taxon>Neopterygii</taxon>
        <taxon>Teleostei</taxon>
        <taxon>Anguilliformes</taxon>
        <taxon>Anguillidae</taxon>
        <taxon>Anguilla</taxon>
    </lineage>
</organism>
<accession>A0A0E9RLX6</accession>
<name>A0A0E9RLX6_ANGAN</name>
<reference evidence="1" key="1">
    <citation type="submission" date="2014-11" db="EMBL/GenBank/DDBJ databases">
        <authorList>
            <person name="Amaro Gonzalez C."/>
        </authorList>
    </citation>
    <scope>NUCLEOTIDE SEQUENCE</scope>
</reference>
<proteinExistence type="predicted"/>
<protein>
    <submittedName>
        <fullName evidence="1">Uncharacterized protein</fullName>
    </submittedName>
</protein>
<reference evidence="1" key="2">
    <citation type="journal article" date="2015" name="Fish Shellfish Immunol.">
        <title>Early steps in the European eel (Anguilla anguilla)-Vibrio vulnificus interaction in the gills: Role of the RtxA13 toxin.</title>
        <authorList>
            <person name="Callol A."/>
            <person name="Pajuelo D."/>
            <person name="Ebbesson L."/>
            <person name="Teles M."/>
            <person name="MacKenzie S."/>
            <person name="Amaro C."/>
        </authorList>
    </citation>
    <scope>NUCLEOTIDE SEQUENCE</scope>
</reference>
<dbReference type="EMBL" id="GBXM01078478">
    <property type="protein sequence ID" value="JAH30099.1"/>
    <property type="molecule type" value="Transcribed_RNA"/>
</dbReference>
<dbReference type="AlphaFoldDB" id="A0A0E9RLX6"/>
<sequence length="64" mass="7644">MNPQPSPLLRAFLRKMTLCPQRKHRVITFLGSSLKTQNHQEKRKKNRKINQLETEVNDTCRVER</sequence>